<reference evidence="7" key="1">
    <citation type="submission" date="2022-01" db="UniProtKB">
        <authorList>
            <consortium name="EnsemblMetazoa"/>
        </authorList>
    </citation>
    <scope>IDENTIFICATION</scope>
</reference>
<dbReference type="EnsemblMetazoa" id="XM_014388178.2">
    <property type="protein sequence ID" value="XP_014243664.1"/>
    <property type="gene ID" value="LOC106663366"/>
</dbReference>
<organism evidence="7 8">
    <name type="scientific">Cimex lectularius</name>
    <name type="common">Bed bug</name>
    <name type="synonym">Acanthia lectularia</name>
    <dbReference type="NCBI Taxonomy" id="79782"/>
    <lineage>
        <taxon>Eukaryota</taxon>
        <taxon>Metazoa</taxon>
        <taxon>Ecdysozoa</taxon>
        <taxon>Arthropoda</taxon>
        <taxon>Hexapoda</taxon>
        <taxon>Insecta</taxon>
        <taxon>Pterygota</taxon>
        <taxon>Neoptera</taxon>
        <taxon>Paraneoptera</taxon>
        <taxon>Hemiptera</taxon>
        <taxon>Heteroptera</taxon>
        <taxon>Panheteroptera</taxon>
        <taxon>Cimicomorpha</taxon>
        <taxon>Cimicidae</taxon>
        <taxon>Cimex</taxon>
    </lineage>
</organism>
<dbReference type="PIRSF" id="PIRSF002419">
    <property type="entry name" value="Tetraspanin"/>
    <property type="match status" value="1"/>
</dbReference>
<evidence type="ECO:0000313" key="7">
    <source>
        <dbReference type="EnsemblMetazoa" id="XP_014243664.1"/>
    </source>
</evidence>
<dbReference type="Gene3D" id="1.10.1450.10">
    <property type="entry name" value="Tetraspanin"/>
    <property type="match status" value="1"/>
</dbReference>
<dbReference type="Pfam" id="PF00335">
    <property type="entry name" value="Tetraspanin"/>
    <property type="match status" value="1"/>
</dbReference>
<sequence>MLPIKIVLYCANFIFLVGGGCLVVFGLSVTLNDQLDNMLRLVPTILPNSLTYYFSISSAIIGLTVAGLALIAFFALATVNKYLLAGYIFGIVVMLIVECTAVIFLAVTPKYIGIHVDSETLVDNWQRNYGVPGREHYTASVDMIQTMWDCCGVENGLEYSTSWWSLRELASPGLVVPLSCCIQHSSKSYLDPQPVNVTLCQDKNPEAHTFGRHTEGCFMPLKTWLSQEVMLILYAVAIIILYQLLLLFLSIIGCLKLNKKLSK</sequence>
<accession>A0A8I6RCS9</accession>
<dbReference type="Proteomes" id="UP000494040">
    <property type="component" value="Unassembled WGS sequence"/>
</dbReference>
<evidence type="ECO:0000256" key="5">
    <source>
        <dbReference type="ARBA" id="ARBA00023136"/>
    </source>
</evidence>
<proteinExistence type="inferred from homology"/>
<dbReference type="InterPro" id="IPR008952">
    <property type="entry name" value="Tetraspanin_EC2_sf"/>
</dbReference>
<keyword evidence="4 6" id="KW-1133">Transmembrane helix</keyword>
<evidence type="ECO:0000256" key="3">
    <source>
        <dbReference type="ARBA" id="ARBA00022692"/>
    </source>
</evidence>
<evidence type="ECO:0000256" key="4">
    <source>
        <dbReference type="ARBA" id="ARBA00022989"/>
    </source>
</evidence>
<evidence type="ECO:0000256" key="6">
    <source>
        <dbReference type="RuleBase" id="RU361218"/>
    </source>
</evidence>
<dbReference type="OrthoDB" id="5870230at2759"/>
<dbReference type="AlphaFoldDB" id="A0A8I6RCS9"/>
<comment type="subcellular location">
    <subcellularLocation>
        <location evidence="1 6">Membrane</location>
        <topology evidence="1 6">Multi-pass membrane protein</topology>
    </subcellularLocation>
</comment>
<dbReference type="CTD" id="117407"/>
<feature type="transmembrane region" description="Helical" evidence="6">
    <location>
        <begin position="84"/>
        <end position="107"/>
    </location>
</feature>
<dbReference type="GO" id="GO:0005886">
    <property type="term" value="C:plasma membrane"/>
    <property type="evidence" value="ECO:0007669"/>
    <property type="project" value="TreeGrafter"/>
</dbReference>
<protein>
    <recommendedName>
        <fullName evidence="6">Tetraspanin</fullName>
    </recommendedName>
</protein>
<keyword evidence="3 6" id="KW-0812">Transmembrane</keyword>
<dbReference type="GeneID" id="106663366"/>
<comment type="similarity">
    <text evidence="2 6">Belongs to the tetraspanin (TM4SF) family.</text>
</comment>
<keyword evidence="5 6" id="KW-0472">Membrane</keyword>
<dbReference type="PANTHER" id="PTHR19282:SF428">
    <property type="entry name" value="TETRASPANIN 68C, ISOFORM A"/>
    <property type="match status" value="1"/>
</dbReference>
<evidence type="ECO:0000313" key="8">
    <source>
        <dbReference type="Proteomes" id="UP000494040"/>
    </source>
</evidence>
<dbReference type="InterPro" id="IPR018499">
    <property type="entry name" value="Tetraspanin/Peripherin"/>
</dbReference>
<feature type="transmembrane region" description="Helical" evidence="6">
    <location>
        <begin position="7"/>
        <end position="31"/>
    </location>
</feature>
<name>A0A8I6RCS9_CIMLE</name>
<evidence type="ECO:0000256" key="2">
    <source>
        <dbReference type="ARBA" id="ARBA00006840"/>
    </source>
</evidence>
<feature type="transmembrane region" description="Helical" evidence="6">
    <location>
        <begin position="231"/>
        <end position="255"/>
    </location>
</feature>
<dbReference type="PANTHER" id="PTHR19282">
    <property type="entry name" value="TETRASPANIN"/>
    <property type="match status" value="1"/>
</dbReference>
<keyword evidence="8" id="KW-1185">Reference proteome</keyword>
<dbReference type="KEGG" id="clec:106663366"/>
<dbReference type="OMA" id="FNHKFVL"/>
<feature type="transmembrane region" description="Helical" evidence="6">
    <location>
        <begin position="51"/>
        <end position="77"/>
    </location>
</feature>
<dbReference type="RefSeq" id="XP_014243664.1">
    <property type="nucleotide sequence ID" value="XM_014388178.2"/>
</dbReference>
<dbReference type="InterPro" id="IPR000301">
    <property type="entry name" value="Tetraspanin_animals"/>
</dbReference>
<dbReference type="PROSITE" id="PS51257">
    <property type="entry name" value="PROKAR_LIPOPROTEIN"/>
    <property type="match status" value="1"/>
</dbReference>
<dbReference type="SUPFAM" id="SSF48652">
    <property type="entry name" value="Tetraspanin"/>
    <property type="match status" value="1"/>
</dbReference>
<evidence type="ECO:0000256" key="1">
    <source>
        <dbReference type="ARBA" id="ARBA00004141"/>
    </source>
</evidence>